<evidence type="ECO:0000256" key="3">
    <source>
        <dbReference type="ARBA" id="ARBA00023242"/>
    </source>
</evidence>
<dbReference type="GO" id="GO:0005634">
    <property type="term" value="C:nucleus"/>
    <property type="evidence" value="ECO:0007669"/>
    <property type="project" value="UniProtKB-SubCell"/>
</dbReference>
<dbReference type="InterPro" id="IPR020479">
    <property type="entry name" value="HD_metazoa"/>
</dbReference>
<evidence type="ECO:0000256" key="2">
    <source>
        <dbReference type="ARBA" id="ARBA00023155"/>
    </source>
</evidence>
<dbReference type="OrthoDB" id="6159439at2759"/>
<evidence type="ECO:0000256" key="6">
    <source>
        <dbReference type="RuleBase" id="RU000682"/>
    </source>
</evidence>
<evidence type="ECO:0000313" key="7">
    <source>
        <dbReference type="EMBL" id="CAH1791372.1"/>
    </source>
</evidence>
<dbReference type="InterPro" id="IPR000047">
    <property type="entry name" value="HTH_motif"/>
</dbReference>
<accession>A0A8J1XVX0</accession>
<evidence type="ECO:0000313" key="8">
    <source>
        <dbReference type="Proteomes" id="UP000749559"/>
    </source>
</evidence>
<evidence type="ECO:0000256" key="4">
    <source>
        <dbReference type="ARBA" id="ARBA00038504"/>
    </source>
</evidence>
<proteinExistence type="inferred from homology"/>
<keyword evidence="8" id="KW-1185">Reference proteome</keyword>
<dbReference type="EMBL" id="CAIIXF020000008">
    <property type="protein sequence ID" value="CAH1791372.1"/>
    <property type="molecule type" value="Genomic_DNA"/>
</dbReference>
<sequence>MLISPAGFQGVNGTMGTYWPLGSLDGIKYGPYIAPVGSYPHDLRLLPLTLPGLPRGPTTERVEATPSPPHTQHLPATHEQEDAQKNKDLKFGIANILSDKIGTSKKEELVKHAFVPVSSKHTGALIAHSGSIQSHGTIPTDAGTTNVQTHLGHLDGPLQSQNPEVFGQNGTIRMSCCSSSQPAPPHVVSHLSYSIAHLPYSTSQTVCNLPDIDRLPGPYSILNTEQNGHPHSKRKRSWSRAVFSNLQRKGLERRFDIQKYVAKPDRRQLAAMLGLTDAQVKVWFQNRRMKWRREKDVEKQKELLDNVNNVNNTAMNNTAINKTAMNNTAINKTAIGNIDISDTVEEIDNTQVEMTVSNKN</sequence>
<keyword evidence="2 5" id="KW-0371">Homeobox</keyword>
<dbReference type="Proteomes" id="UP000749559">
    <property type="component" value="Unassembled WGS sequence"/>
</dbReference>
<dbReference type="Gene3D" id="1.10.10.60">
    <property type="entry name" value="Homeodomain-like"/>
    <property type="match status" value="1"/>
</dbReference>
<evidence type="ECO:0000256" key="1">
    <source>
        <dbReference type="ARBA" id="ARBA00023125"/>
    </source>
</evidence>
<dbReference type="Pfam" id="PF00046">
    <property type="entry name" value="Homeodomain"/>
    <property type="match status" value="1"/>
</dbReference>
<dbReference type="InterPro" id="IPR009057">
    <property type="entry name" value="Homeodomain-like_sf"/>
</dbReference>
<keyword evidence="3 5" id="KW-0539">Nucleus</keyword>
<dbReference type="InterPro" id="IPR052497">
    <property type="entry name" value="H2.0_Homeobox_TF"/>
</dbReference>
<dbReference type="PRINTS" id="PR00024">
    <property type="entry name" value="HOMEOBOX"/>
</dbReference>
<comment type="subcellular location">
    <subcellularLocation>
        <location evidence="5 6">Nucleus</location>
    </subcellularLocation>
</comment>
<gene>
    <name evidence="7" type="ORF">OFUS_LOCUS16460</name>
</gene>
<dbReference type="AlphaFoldDB" id="A0A8J1XVX0"/>
<keyword evidence="1 5" id="KW-0238">DNA-binding</keyword>
<dbReference type="PROSITE" id="PS50071">
    <property type="entry name" value="HOMEOBOX_2"/>
    <property type="match status" value="1"/>
</dbReference>
<dbReference type="PROSITE" id="PS00027">
    <property type="entry name" value="HOMEOBOX_1"/>
    <property type="match status" value="1"/>
</dbReference>
<organism evidence="7 8">
    <name type="scientific">Owenia fusiformis</name>
    <name type="common">Polychaete worm</name>
    <dbReference type="NCBI Taxonomy" id="6347"/>
    <lineage>
        <taxon>Eukaryota</taxon>
        <taxon>Metazoa</taxon>
        <taxon>Spiralia</taxon>
        <taxon>Lophotrochozoa</taxon>
        <taxon>Annelida</taxon>
        <taxon>Polychaeta</taxon>
        <taxon>Sedentaria</taxon>
        <taxon>Canalipalpata</taxon>
        <taxon>Sabellida</taxon>
        <taxon>Oweniida</taxon>
        <taxon>Oweniidae</taxon>
        <taxon>Owenia</taxon>
    </lineage>
</organism>
<dbReference type="CDD" id="cd00086">
    <property type="entry name" value="homeodomain"/>
    <property type="match status" value="1"/>
</dbReference>
<dbReference type="PRINTS" id="PR00031">
    <property type="entry name" value="HTHREPRESSR"/>
</dbReference>
<feature type="DNA-binding region" description="Homeobox" evidence="5">
    <location>
        <begin position="236"/>
        <end position="295"/>
    </location>
</feature>
<dbReference type="GO" id="GO:0000981">
    <property type="term" value="F:DNA-binding transcription factor activity, RNA polymerase II-specific"/>
    <property type="evidence" value="ECO:0007669"/>
    <property type="project" value="InterPro"/>
</dbReference>
<evidence type="ECO:0000256" key="5">
    <source>
        <dbReference type="PROSITE-ProRule" id="PRU00108"/>
    </source>
</evidence>
<protein>
    <submittedName>
        <fullName evidence="7">Uncharacterized protein</fullName>
    </submittedName>
</protein>
<reference evidence="7" key="1">
    <citation type="submission" date="2022-03" db="EMBL/GenBank/DDBJ databases">
        <authorList>
            <person name="Martin C."/>
        </authorList>
    </citation>
    <scope>NUCLEOTIDE SEQUENCE</scope>
</reference>
<dbReference type="SMART" id="SM00389">
    <property type="entry name" value="HOX"/>
    <property type="match status" value="1"/>
</dbReference>
<dbReference type="PANTHER" id="PTHR46808">
    <property type="entry name" value="H2.0-LIKE HOMEOBOX PROTEIN"/>
    <property type="match status" value="1"/>
</dbReference>
<dbReference type="GO" id="GO:0043565">
    <property type="term" value="F:sequence-specific DNA binding"/>
    <property type="evidence" value="ECO:0007669"/>
    <property type="project" value="TreeGrafter"/>
</dbReference>
<dbReference type="InterPro" id="IPR017970">
    <property type="entry name" value="Homeobox_CS"/>
</dbReference>
<comment type="caution">
    <text evidence="7">The sequence shown here is derived from an EMBL/GenBank/DDBJ whole genome shotgun (WGS) entry which is preliminary data.</text>
</comment>
<name>A0A8J1XVX0_OWEFU</name>
<dbReference type="PANTHER" id="PTHR46808:SF1">
    <property type="entry name" value="H2.0-LIKE HOMEOBOX PROTEIN"/>
    <property type="match status" value="1"/>
</dbReference>
<dbReference type="InterPro" id="IPR001356">
    <property type="entry name" value="HD"/>
</dbReference>
<comment type="similarity">
    <text evidence="4">Belongs to the H2.0 homeobox family.</text>
</comment>
<dbReference type="SUPFAM" id="SSF46689">
    <property type="entry name" value="Homeodomain-like"/>
    <property type="match status" value="1"/>
</dbReference>